<gene>
    <name evidence="2" type="ORF">M0G41_02740</name>
</gene>
<accession>A0ABT0GDF2</accession>
<dbReference type="EMBL" id="JALNMH010000002">
    <property type="protein sequence ID" value="MCK7592581.1"/>
    <property type="molecule type" value="Genomic_DNA"/>
</dbReference>
<proteinExistence type="predicted"/>
<evidence type="ECO:0000313" key="2">
    <source>
        <dbReference type="EMBL" id="MCK7592581.1"/>
    </source>
</evidence>
<feature type="signal peptide" evidence="1">
    <location>
        <begin position="1"/>
        <end position="18"/>
    </location>
</feature>
<keyword evidence="1" id="KW-0732">Signal</keyword>
<evidence type="ECO:0000256" key="1">
    <source>
        <dbReference type="SAM" id="SignalP"/>
    </source>
</evidence>
<dbReference type="RefSeq" id="WP_248204791.1">
    <property type="nucleotide sequence ID" value="NZ_JALNMH010000002.1"/>
</dbReference>
<feature type="chain" id="PRO_5047410505" evidence="1">
    <location>
        <begin position="19"/>
        <end position="100"/>
    </location>
</feature>
<name>A0ABT0GDF2_9GAMM</name>
<keyword evidence="3" id="KW-1185">Reference proteome</keyword>
<dbReference type="Proteomes" id="UP001431449">
    <property type="component" value="Unassembled WGS sequence"/>
</dbReference>
<organism evidence="2 3">
    <name type="scientific">Pseudomarimonas salicorniae</name>
    <dbReference type="NCBI Taxonomy" id="2933270"/>
    <lineage>
        <taxon>Bacteria</taxon>
        <taxon>Pseudomonadati</taxon>
        <taxon>Pseudomonadota</taxon>
        <taxon>Gammaproteobacteria</taxon>
        <taxon>Lysobacterales</taxon>
        <taxon>Lysobacteraceae</taxon>
        <taxon>Pseudomarimonas</taxon>
    </lineage>
</organism>
<reference evidence="2" key="1">
    <citation type="submission" date="2022-04" db="EMBL/GenBank/DDBJ databases">
        <title>Lysobacter sp. CAU 1642 isolated from sea sand.</title>
        <authorList>
            <person name="Kim W."/>
        </authorList>
    </citation>
    <scope>NUCLEOTIDE SEQUENCE</scope>
    <source>
        <strain evidence="2">CAU 1642</strain>
    </source>
</reference>
<comment type="caution">
    <text evidence="2">The sequence shown here is derived from an EMBL/GenBank/DDBJ whole genome shotgun (WGS) entry which is preliminary data.</text>
</comment>
<sequence length="100" mass="10630">MRSFTPATLLALIPLAVAAQPNKPETVTTIELGIEHSLPMAREAGAKAAAKPEFAIVEEDGHLIPLHLHVAADGSSRIECREDHAVQRQSATSAAGESRR</sequence>
<protein>
    <submittedName>
        <fullName evidence="2">Uncharacterized protein</fullName>
    </submittedName>
</protein>
<evidence type="ECO:0000313" key="3">
    <source>
        <dbReference type="Proteomes" id="UP001431449"/>
    </source>
</evidence>